<dbReference type="InterPro" id="IPR013497">
    <property type="entry name" value="Topo_IA_cen"/>
</dbReference>
<dbReference type="Gene3D" id="1.10.290.10">
    <property type="entry name" value="Topoisomerase I, domain 4"/>
    <property type="match status" value="1"/>
</dbReference>
<dbReference type="Gene3D" id="3.40.50.140">
    <property type="match status" value="1"/>
</dbReference>
<keyword evidence="1" id="KW-0413">Isomerase</keyword>
<dbReference type="InterPro" id="IPR013825">
    <property type="entry name" value="Topo_IA_cen_sub2"/>
</dbReference>
<keyword evidence="5" id="KW-1185">Reference proteome</keyword>
<dbReference type="EMBL" id="LFYR01001488">
    <property type="protein sequence ID" value="KMZ61484.1"/>
    <property type="molecule type" value="Genomic_DNA"/>
</dbReference>
<dbReference type="AlphaFoldDB" id="A0A0K9NXJ7"/>
<accession>A0A0K9NXJ7</accession>
<protein>
    <submittedName>
        <fullName evidence="4">Uncharacterized protein</fullName>
    </submittedName>
</protein>
<dbReference type="Pfam" id="PF01751">
    <property type="entry name" value="Toprim"/>
    <property type="match status" value="1"/>
</dbReference>
<dbReference type="GO" id="GO:0003917">
    <property type="term" value="F:DNA topoisomerase type I (single strand cut, ATP-independent) activity"/>
    <property type="evidence" value="ECO:0007669"/>
    <property type="project" value="InterPro"/>
</dbReference>
<feature type="domain" description="Topo IA-type catalytic" evidence="3">
    <location>
        <begin position="412"/>
        <end position="610"/>
    </location>
</feature>
<dbReference type="STRING" id="29655.A0A0K9NXJ7"/>
<evidence type="ECO:0000313" key="4">
    <source>
        <dbReference type="EMBL" id="KMZ61484.1"/>
    </source>
</evidence>
<name>A0A0K9NXJ7_ZOSMR</name>
<dbReference type="InterPro" id="IPR013826">
    <property type="entry name" value="Topo_IA_cen_sub3"/>
</dbReference>
<evidence type="ECO:0000256" key="1">
    <source>
        <dbReference type="ARBA" id="ARBA00023235"/>
    </source>
</evidence>
<organism evidence="4 5">
    <name type="scientific">Zostera marina</name>
    <name type="common">Eelgrass</name>
    <dbReference type="NCBI Taxonomy" id="29655"/>
    <lineage>
        <taxon>Eukaryota</taxon>
        <taxon>Viridiplantae</taxon>
        <taxon>Streptophyta</taxon>
        <taxon>Embryophyta</taxon>
        <taxon>Tracheophyta</taxon>
        <taxon>Spermatophyta</taxon>
        <taxon>Magnoliopsida</taxon>
        <taxon>Liliopsida</taxon>
        <taxon>Zosteraceae</taxon>
        <taxon>Zostera</taxon>
    </lineage>
</organism>
<dbReference type="PANTHER" id="PTHR42785:SF1">
    <property type="entry name" value="DNA TOPOISOMERASE"/>
    <property type="match status" value="1"/>
</dbReference>
<dbReference type="PROSITE" id="PS50880">
    <property type="entry name" value="TOPRIM"/>
    <property type="match status" value="1"/>
</dbReference>
<dbReference type="Proteomes" id="UP000036987">
    <property type="component" value="Unassembled WGS sequence"/>
</dbReference>
<dbReference type="Gene3D" id="1.10.460.10">
    <property type="entry name" value="Topoisomerase I, domain 2"/>
    <property type="match status" value="1"/>
</dbReference>
<dbReference type="InterPro" id="IPR023406">
    <property type="entry name" value="Topo_IA_AS"/>
</dbReference>
<dbReference type="GO" id="GO:0003677">
    <property type="term" value="F:DNA binding"/>
    <property type="evidence" value="ECO:0007669"/>
    <property type="project" value="InterPro"/>
</dbReference>
<dbReference type="SMART" id="SM00493">
    <property type="entry name" value="TOPRIM"/>
    <property type="match status" value="1"/>
</dbReference>
<dbReference type="InterPro" id="IPR006171">
    <property type="entry name" value="TOPRIM_dom"/>
</dbReference>
<dbReference type="InterPro" id="IPR000380">
    <property type="entry name" value="Topo_IA"/>
</dbReference>
<dbReference type="PRINTS" id="PR00417">
    <property type="entry name" value="PRTPISMRASEI"/>
</dbReference>
<evidence type="ECO:0000259" key="3">
    <source>
        <dbReference type="PROSITE" id="PS52039"/>
    </source>
</evidence>
<dbReference type="GO" id="GO:0006265">
    <property type="term" value="P:DNA topological change"/>
    <property type="evidence" value="ECO:0007669"/>
    <property type="project" value="InterPro"/>
</dbReference>
<dbReference type="InterPro" id="IPR023405">
    <property type="entry name" value="Topo_IA_core_domain"/>
</dbReference>
<dbReference type="OrthoDB" id="430051at2759"/>
<dbReference type="SMART" id="SM00436">
    <property type="entry name" value="TOP1Bc"/>
    <property type="match status" value="1"/>
</dbReference>
<dbReference type="SUPFAM" id="SSF56712">
    <property type="entry name" value="Prokaryotic type I DNA topoisomerase"/>
    <property type="match status" value="1"/>
</dbReference>
<evidence type="ECO:0000313" key="5">
    <source>
        <dbReference type="Proteomes" id="UP000036987"/>
    </source>
</evidence>
<dbReference type="InterPro" id="IPR013824">
    <property type="entry name" value="Topo_IA_cen_sub1"/>
</dbReference>
<feature type="domain" description="Toprim" evidence="2">
    <location>
        <begin position="281"/>
        <end position="396"/>
    </location>
</feature>
<dbReference type="InterPro" id="IPR003601">
    <property type="entry name" value="Topo_IA_2"/>
</dbReference>
<dbReference type="PROSITE" id="PS52039">
    <property type="entry name" value="TOPO_IA_2"/>
    <property type="match status" value="1"/>
</dbReference>
<dbReference type="Pfam" id="PF01131">
    <property type="entry name" value="Topoisom_bac"/>
    <property type="match status" value="1"/>
</dbReference>
<evidence type="ECO:0000259" key="2">
    <source>
        <dbReference type="PROSITE" id="PS50880"/>
    </source>
</evidence>
<dbReference type="PROSITE" id="PS00396">
    <property type="entry name" value="TOPO_IA_1"/>
    <property type="match status" value="1"/>
</dbReference>
<dbReference type="Gene3D" id="2.70.20.10">
    <property type="entry name" value="Topoisomerase I, domain 3"/>
    <property type="match status" value="1"/>
</dbReference>
<comment type="caution">
    <text evidence="4">The sequence shown here is derived from an EMBL/GenBank/DDBJ whole genome shotgun (WGS) entry which is preliminary data.</text>
</comment>
<gene>
    <name evidence="4" type="ORF">ZOSMA_52G01340</name>
</gene>
<sequence>MVSFCFGGHIHPQNRHSLEMCRGSWNYVERYIPYRGFGVRRNCTDFARYAIFLHQNALPVNFCSHQLKNEFYNASQLSHQCSLGLSVSSKFRILNFLSQGSGNKRFFSQFNEGNIPTRNKTKEFNIKEVERDGKETQKYSLIELFRDKQCTKSSVAYKHINEKIKDTKVKVKKQSTDKGKLSITGDIQKNESMDGKGKKILSKAQNQDFFIKNRQIHDQKHAQKDALSNVVQVKSPKSSRAKKTEKSITIMKGKVGEKSSYVENTGKRRKKMMPLFPPSGKSVIVVESATKAKTIQNYFDDMFVVVSSNGHIRDLAGRSGSVRPDDDFSMVWEVPNSAWTHLISIKTVLNGAQNLILATDPDQEGETVAWHVVEMLHQQKALAKHVNVARIVFHEITEASIKKSLQSPRVLNINLINAYLARRALDYLIGFNISPLLWRKLPGCQSAGRVQFAALTLICDKEMEIDRFKPQVYWTVNVELNTKDKSKSIQSDLTHHGTKKLKQFSISTSTKADAIKKKISSSNFVVQRSKKCQSERNPPMPYITSSLQQDSANKLHFSAAYTMKLAQMLYEGVILSDGKATGLITYMRTDGLHILDKVSLVDKSNFSLVE</sequence>
<reference evidence="5" key="1">
    <citation type="journal article" date="2016" name="Nature">
        <title>The genome of the seagrass Zostera marina reveals angiosperm adaptation to the sea.</title>
        <authorList>
            <person name="Olsen J.L."/>
            <person name="Rouze P."/>
            <person name="Verhelst B."/>
            <person name="Lin Y.-C."/>
            <person name="Bayer T."/>
            <person name="Collen J."/>
            <person name="Dattolo E."/>
            <person name="De Paoli E."/>
            <person name="Dittami S."/>
            <person name="Maumus F."/>
            <person name="Michel G."/>
            <person name="Kersting A."/>
            <person name="Lauritano C."/>
            <person name="Lohaus R."/>
            <person name="Toepel M."/>
            <person name="Tonon T."/>
            <person name="Vanneste K."/>
            <person name="Amirebrahimi M."/>
            <person name="Brakel J."/>
            <person name="Bostroem C."/>
            <person name="Chovatia M."/>
            <person name="Grimwood J."/>
            <person name="Jenkins J.W."/>
            <person name="Jueterbock A."/>
            <person name="Mraz A."/>
            <person name="Stam W.T."/>
            <person name="Tice H."/>
            <person name="Bornberg-Bauer E."/>
            <person name="Green P.J."/>
            <person name="Pearson G.A."/>
            <person name="Procaccini G."/>
            <person name="Duarte C.M."/>
            <person name="Schmutz J."/>
            <person name="Reusch T.B.H."/>
            <person name="Van de Peer Y."/>
        </authorList>
    </citation>
    <scope>NUCLEOTIDE SEQUENCE [LARGE SCALE GENOMIC DNA]</scope>
    <source>
        <strain evidence="5">cv. Finnish</strain>
    </source>
</reference>
<dbReference type="PANTHER" id="PTHR42785">
    <property type="entry name" value="DNA TOPOISOMERASE, TYPE IA, CORE"/>
    <property type="match status" value="1"/>
</dbReference>
<proteinExistence type="predicted"/>